<name>A0A059FIF7_9PROT</name>
<gene>
    <name evidence="3" type="ORF">HJA_04156</name>
</gene>
<reference evidence="3 4" key="1">
    <citation type="journal article" date="2014" name="Antonie Van Leeuwenhoek">
        <title>Hyphomonas beringensis sp. nov. and Hyphomonas chukchiensis sp. nov., isolated from surface seawater of the Bering Sea and Chukchi Sea.</title>
        <authorList>
            <person name="Li C."/>
            <person name="Lai Q."/>
            <person name="Li G."/>
            <person name="Dong C."/>
            <person name="Wang J."/>
            <person name="Liao Y."/>
            <person name="Shao Z."/>
        </authorList>
    </citation>
    <scope>NUCLEOTIDE SEQUENCE [LARGE SCALE GENOMIC DNA]</scope>
    <source>
        <strain evidence="3 4">VP2</strain>
    </source>
</reference>
<dbReference type="Pfam" id="PF09990">
    <property type="entry name" value="DUF2231"/>
    <property type="match status" value="1"/>
</dbReference>
<proteinExistence type="predicted"/>
<feature type="transmembrane region" description="Helical" evidence="1">
    <location>
        <begin position="100"/>
        <end position="125"/>
    </location>
</feature>
<keyword evidence="1" id="KW-1133">Transmembrane helix</keyword>
<dbReference type="STRING" id="1280952.HJA_04156"/>
<comment type="caution">
    <text evidence="3">The sequence shown here is derived from an EMBL/GenBank/DDBJ whole genome shotgun (WGS) entry which is preliminary data.</text>
</comment>
<keyword evidence="1" id="KW-0812">Transmembrane</keyword>
<organism evidence="3 4">
    <name type="scientific">Hyphomonas jannaschiana VP2</name>
    <dbReference type="NCBI Taxonomy" id="1280952"/>
    <lineage>
        <taxon>Bacteria</taxon>
        <taxon>Pseudomonadati</taxon>
        <taxon>Pseudomonadota</taxon>
        <taxon>Alphaproteobacteria</taxon>
        <taxon>Hyphomonadales</taxon>
        <taxon>Hyphomonadaceae</taxon>
        <taxon>Hyphomonas</taxon>
    </lineage>
</organism>
<dbReference type="PATRIC" id="fig|1280952.3.peg.821"/>
<dbReference type="InterPro" id="IPR019251">
    <property type="entry name" value="DUF2231_TM"/>
</dbReference>
<dbReference type="EMBL" id="ARYJ01000002">
    <property type="protein sequence ID" value="KCZ90392.1"/>
    <property type="molecule type" value="Genomic_DNA"/>
</dbReference>
<accession>A0A059FIF7</accession>
<feature type="domain" description="DUF2231" evidence="2">
    <location>
        <begin position="1"/>
        <end position="132"/>
    </location>
</feature>
<dbReference type="eggNOG" id="COG4244">
    <property type="taxonomic scope" value="Bacteria"/>
</dbReference>
<keyword evidence="1" id="KW-0472">Membrane</keyword>
<dbReference type="Proteomes" id="UP000024816">
    <property type="component" value="Unassembled WGS sequence"/>
</dbReference>
<feature type="transmembrane region" description="Helical" evidence="1">
    <location>
        <begin position="68"/>
        <end position="88"/>
    </location>
</feature>
<evidence type="ECO:0000256" key="1">
    <source>
        <dbReference type="SAM" id="Phobius"/>
    </source>
</evidence>
<evidence type="ECO:0000313" key="4">
    <source>
        <dbReference type="Proteomes" id="UP000024816"/>
    </source>
</evidence>
<protein>
    <recommendedName>
        <fullName evidence="2">DUF2231 domain-containing protein</fullName>
    </recommendedName>
</protein>
<evidence type="ECO:0000313" key="3">
    <source>
        <dbReference type="EMBL" id="KCZ90392.1"/>
    </source>
</evidence>
<evidence type="ECO:0000259" key="2">
    <source>
        <dbReference type="Pfam" id="PF09990"/>
    </source>
</evidence>
<feature type="transmembrane region" description="Helical" evidence="1">
    <location>
        <begin position="35"/>
        <end position="56"/>
    </location>
</feature>
<keyword evidence="4" id="KW-1185">Reference proteome</keyword>
<dbReference type="AlphaFoldDB" id="A0A059FIF7"/>
<sequence length="135" mass="14161">MHPAIVHFPIACWTLAAGSDIAGLWFGKIPTGWSGGLLAIGCVMAVFAMLAGMVELRRVPDGAPMKDAWVHMAAMLAAFTLFSLSLLVRLEQMKLHGPNSVSLVLDAGGVIALVIGGLFGGRLVYVHGVGRTPPK</sequence>